<dbReference type="PANTHER" id="PTHR36922:SF1">
    <property type="entry name" value="DUF1993 DOMAIN-CONTAINING PROTEIN"/>
    <property type="match status" value="1"/>
</dbReference>
<dbReference type="SUPFAM" id="SSF109854">
    <property type="entry name" value="DinB/YfiT-like putative metalloenzymes"/>
    <property type="match status" value="1"/>
</dbReference>
<keyword evidence="2" id="KW-1185">Reference proteome</keyword>
<gene>
    <name evidence="1" type="ORF">V4C56_10525</name>
</gene>
<proteinExistence type="predicted"/>
<dbReference type="Pfam" id="PF09351">
    <property type="entry name" value="DUF1993"/>
    <property type="match status" value="1"/>
</dbReference>
<accession>A0ABU9QZX3</accession>
<evidence type="ECO:0000313" key="1">
    <source>
        <dbReference type="EMBL" id="MEM5340063.1"/>
    </source>
</evidence>
<dbReference type="InterPro" id="IPR034660">
    <property type="entry name" value="DinB/YfiT-like"/>
</dbReference>
<evidence type="ECO:0000313" key="2">
    <source>
        <dbReference type="Proteomes" id="UP001481677"/>
    </source>
</evidence>
<sequence>MLLEIPMYAQAIAQCVQAVKSMETYLDKAERLADAKKFDVGILLSTRLAPDMGGLLYQIQSACDYLKGGAAWLSGQQPPQHEDNEQTLDEARARIRKTIDFVESVAADRYADAAGQIVKVTWVPGKLTGENYLLQIVIPNIYFHVAMAYAILRTNGVDLKKLDFIGPVNAFDA</sequence>
<reference evidence="1 2" key="1">
    <citation type="submission" date="2024-01" db="EMBL/GenBank/DDBJ databases">
        <title>The diversity of rhizobia nodulating Mimosa spp. in eleven states of Brazil covering several biomes is determined by host plant, location, and edaphic factors.</title>
        <authorList>
            <person name="Rouws L."/>
            <person name="Barauna A."/>
            <person name="Beukes C."/>
            <person name="De Faria S.M."/>
            <person name="Gross E."/>
            <person name="Dos Reis Junior F.B."/>
            <person name="Simon M."/>
            <person name="Maluk M."/>
            <person name="Odee D.W."/>
            <person name="Kenicer G."/>
            <person name="Young J.P.W."/>
            <person name="Reis V.M."/>
            <person name="Zilli J."/>
            <person name="James E.K."/>
        </authorList>
    </citation>
    <scope>NUCLEOTIDE SEQUENCE [LARGE SCALE GENOMIC DNA]</scope>
    <source>
        <strain evidence="1 2">JPY530</strain>
    </source>
</reference>
<dbReference type="EMBL" id="JAZHGA010000006">
    <property type="protein sequence ID" value="MEM5340063.1"/>
    <property type="molecule type" value="Genomic_DNA"/>
</dbReference>
<dbReference type="Gene3D" id="1.20.120.450">
    <property type="entry name" value="dinb family like domain"/>
    <property type="match status" value="1"/>
</dbReference>
<organism evidence="1 2">
    <name type="scientific">Paraburkholderia azotifigens</name>
    <dbReference type="NCBI Taxonomy" id="2057004"/>
    <lineage>
        <taxon>Bacteria</taxon>
        <taxon>Pseudomonadati</taxon>
        <taxon>Pseudomonadota</taxon>
        <taxon>Betaproteobacteria</taxon>
        <taxon>Burkholderiales</taxon>
        <taxon>Burkholderiaceae</taxon>
        <taxon>Paraburkholderia</taxon>
    </lineage>
</organism>
<dbReference type="Proteomes" id="UP001481677">
    <property type="component" value="Unassembled WGS sequence"/>
</dbReference>
<comment type="caution">
    <text evidence="1">The sequence shown here is derived from an EMBL/GenBank/DDBJ whole genome shotgun (WGS) entry which is preliminary data.</text>
</comment>
<protein>
    <submittedName>
        <fullName evidence="1">DUF1993 domain-containing protein</fullName>
    </submittedName>
</protein>
<name>A0ABU9QZX3_9BURK</name>
<dbReference type="PANTHER" id="PTHR36922">
    <property type="entry name" value="BLL2446 PROTEIN"/>
    <property type="match status" value="1"/>
</dbReference>
<dbReference type="RefSeq" id="WP_028370102.1">
    <property type="nucleotide sequence ID" value="NZ_JAZHFZ010000050.1"/>
</dbReference>
<dbReference type="InterPro" id="IPR018531">
    <property type="entry name" value="DUF1993"/>
</dbReference>